<dbReference type="GO" id="GO:0009451">
    <property type="term" value="P:RNA modification"/>
    <property type="evidence" value="ECO:0007669"/>
    <property type="project" value="InterPro"/>
</dbReference>
<dbReference type="Proteomes" id="UP001280121">
    <property type="component" value="Unassembled WGS sequence"/>
</dbReference>
<reference evidence="3" key="1">
    <citation type="journal article" date="2023" name="Plant J.">
        <title>Genome sequences and population genomics provide insights into the demographic history, inbreeding, and mutation load of two 'living fossil' tree species of Dipteronia.</title>
        <authorList>
            <person name="Feng Y."/>
            <person name="Comes H.P."/>
            <person name="Chen J."/>
            <person name="Zhu S."/>
            <person name="Lu R."/>
            <person name="Zhang X."/>
            <person name="Li P."/>
            <person name="Qiu J."/>
            <person name="Olsen K.M."/>
            <person name="Qiu Y."/>
        </authorList>
    </citation>
    <scope>NUCLEOTIDE SEQUENCE</scope>
    <source>
        <strain evidence="3">KIB01</strain>
    </source>
</reference>
<dbReference type="FunFam" id="1.25.40.10:FF:000515">
    <property type="entry name" value="Pentatricopeptide repeat-containing protein chloroplastic"/>
    <property type="match status" value="1"/>
</dbReference>
<dbReference type="NCBIfam" id="TIGR00756">
    <property type="entry name" value="PPR"/>
    <property type="match status" value="6"/>
</dbReference>
<dbReference type="FunFam" id="1.25.40.10:FF:000125">
    <property type="entry name" value="Pentatricopeptide repeat-containing protein"/>
    <property type="match status" value="1"/>
</dbReference>
<dbReference type="PANTHER" id="PTHR47926:SF416">
    <property type="entry name" value="(WILD MALAYSIAN BANANA) HYPOTHETICAL PROTEIN"/>
    <property type="match status" value="1"/>
</dbReference>
<keyword evidence="4" id="KW-1185">Reference proteome</keyword>
<dbReference type="Pfam" id="PF20431">
    <property type="entry name" value="E_motif"/>
    <property type="match status" value="1"/>
</dbReference>
<evidence type="ECO:0000256" key="1">
    <source>
        <dbReference type="ARBA" id="ARBA00022737"/>
    </source>
</evidence>
<dbReference type="GO" id="GO:0003723">
    <property type="term" value="F:RNA binding"/>
    <property type="evidence" value="ECO:0007669"/>
    <property type="project" value="InterPro"/>
</dbReference>
<evidence type="ECO:0000256" key="2">
    <source>
        <dbReference type="PROSITE-ProRule" id="PRU00708"/>
    </source>
</evidence>
<sequence length="577" mass="64790">MMEYSVETAVATVADRHHPTPGVPVYCPTLNILTTWKLILWMFPSTFASKYLKASQRILSLLDQCHHMRQIKQIQSHLTVSGTLLDPYVSGKIISFCATSHLDDDALFHGYSLFLRLQNRTTFIWNTMIRGFAENNQSFNAITIYKSMLDTYFPPNNYTFSFVLRACADLSDLFIGLQCHGQVIKYGWESYDFVLNGLVYLYATCNCMDSGRRLFDMSVVNRDVITWTSLISGYVRSRQVVIARKLFDQMPEKNVVSWSAMINGYVQVGMFEEALELFNCMQTCGVRPNQAGIIGALTACAFLGALDQGKWIHAYVERNKMELDRVLGTALIDMYAKCGCIETARSVFDNMSNRDVFAFTSLISGLANHGQSGSAIELFVRMQNEGVAPNEVTFICILSACSRMGLMDQGLRIFNSMNEMYGIEPGVQHYGCLVDLLGRAGMLEEVKKVVREMPMEPDSYVLGALLNACRIHGDVELGKETVESLVERSLDHGGVHVLLSNMYASANQWDGVVKVRKGMGDKNVRKIPGCSLIEVDGMVCEFVCGDRSQSHVLLEEMESWLIGIDKHLKSICFDDEF</sequence>
<feature type="repeat" description="PPR" evidence="2">
    <location>
        <begin position="390"/>
        <end position="420"/>
    </location>
</feature>
<name>A0AAD9TQH0_9ROSI</name>
<dbReference type="PANTHER" id="PTHR47926">
    <property type="entry name" value="PENTATRICOPEPTIDE REPEAT-CONTAINING PROTEIN"/>
    <property type="match status" value="1"/>
</dbReference>
<feature type="repeat" description="PPR" evidence="2">
    <location>
        <begin position="254"/>
        <end position="288"/>
    </location>
</feature>
<dbReference type="AlphaFoldDB" id="A0AAD9TQH0"/>
<dbReference type="FunFam" id="1.25.40.10:FF:000607">
    <property type="entry name" value="Pentatricopeptide repeat-containing protein, mitochondrial"/>
    <property type="match status" value="1"/>
</dbReference>
<dbReference type="FunFam" id="1.25.40.10:FF:000470">
    <property type="entry name" value="Pentatricopeptide repeat-containing protein At5g66520"/>
    <property type="match status" value="1"/>
</dbReference>
<feature type="repeat" description="PPR" evidence="2">
    <location>
        <begin position="223"/>
        <end position="253"/>
    </location>
</feature>
<dbReference type="Gene3D" id="1.25.40.10">
    <property type="entry name" value="Tetratricopeptide repeat domain"/>
    <property type="match status" value="3"/>
</dbReference>
<comment type="caution">
    <text evidence="3">The sequence shown here is derived from an EMBL/GenBank/DDBJ whole genome shotgun (WGS) entry which is preliminary data.</text>
</comment>
<dbReference type="InterPro" id="IPR002885">
    <property type="entry name" value="PPR_rpt"/>
</dbReference>
<dbReference type="InterPro" id="IPR011990">
    <property type="entry name" value="TPR-like_helical_dom_sf"/>
</dbReference>
<dbReference type="GO" id="GO:0048731">
    <property type="term" value="P:system development"/>
    <property type="evidence" value="ECO:0007669"/>
    <property type="project" value="UniProtKB-ARBA"/>
</dbReference>
<gene>
    <name evidence="3" type="ORF">Ddye_027806</name>
</gene>
<evidence type="ECO:0000313" key="3">
    <source>
        <dbReference type="EMBL" id="KAK2640011.1"/>
    </source>
</evidence>
<organism evidence="3 4">
    <name type="scientific">Dipteronia dyeriana</name>
    <dbReference type="NCBI Taxonomy" id="168575"/>
    <lineage>
        <taxon>Eukaryota</taxon>
        <taxon>Viridiplantae</taxon>
        <taxon>Streptophyta</taxon>
        <taxon>Embryophyta</taxon>
        <taxon>Tracheophyta</taxon>
        <taxon>Spermatophyta</taxon>
        <taxon>Magnoliopsida</taxon>
        <taxon>eudicotyledons</taxon>
        <taxon>Gunneridae</taxon>
        <taxon>Pentapetalae</taxon>
        <taxon>rosids</taxon>
        <taxon>malvids</taxon>
        <taxon>Sapindales</taxon>
        <taxon>Sapindaceae</taxon>
        <taxon>Hippocastanoideae</taxon>
        <taxon>Acereae</taxon>
        <taxon>Dipteronia</taxon>
    </lineage>
</organism>
<dbReference type="Pfam" id="PF01535">
    <property type="entry name" value="PPR"/>
    <property type="match status" value="3"/>
</dbReference>
<dbReference type="Pfam" id="PF13041">
    <property type="entry name" value="PPR_2"/>
    <property type="match status" value="2"/>
</dbReference>
<keyword evidence="1" id="KW-0677">Repeat</keyword>
<feature type="repeat" description="PPR" evidence="2">
    <location>
        <begin position="355"/>
        <end position="389"/>
    </location>
</feature>
<dbReference type="PROSITE" id="PS51375">
    <property type="entry name" value="PPR"/>
    <property type="match status" value="5"/>
</dbReference>
<feature type="repeat" description="PPR" evidence="2">
    <location>
        <begin position="121"/>
        <end position="155"/>
    </location>
</feature>
<accession>A0AAD9TQH0</accession>
<evidence type="ECO:0000313" key="4">
    <source>
        <dbReference type="Proteomes" id="UP001280121"/>
    </source>
</evidence>
<protein>
    <submittedName>
        <fullName evidence="3">Uncharacterized protein</fullName>
    </submittedName>
</protein>
<dbReference type="InterPro" id="IPR046960">
    <property type="entry name" value="PPR_At4g14850-like_plant"/>
</dbReference>
<dbReference type="InterPro" id="IPR046848">
    <property type="entry name" value="E_motif"/>
</dbReference>
<proteinExistence type="predicted"/>
<dbReference type="EMBL" id="JANJYI010000008">
    <property type="protein sequence ID" value="KAK2640011.1"/>
    <property type="molecule type" value="Genomic_DNA"/>
</dbReference>